<comment type="caution">
    <text evidence="6">The sequence shown here is derived from an EMBL/GenBank/DDBJ whole genome shotgun (WGS) entry which is preliminary data.</text>
</comment>
<dbReference type="Gene3D" id="3.50.50.60">
    <property type="entry name" value="FAD/NAD(P)-binding domain"/>
    <property type="match status" value="3"/>
</dbReference>
<dbReference type="InterPro" id="IPR051209">
    <property type="entry name" value="FAD-bind_Monooxygenase_sf"/>
</dbReference>
<dbReference type="PANTHER" id="PTHR42877:SF5">
    <property type="entry name" value="L-ORNITHINE N(5)-MONOOXYGENASE-RELATED"/>
    <property type="match status" value="1"/>
</dbReference>
<evidence type="ECO:0000256" key="5">
    <source>
        <dbReference type="RuleBase" id="RU361177"/>
    </source>
</evidence>
<keyword evidence="7" id="KW-1185">Reference proteome</keyword>
<accession>A0A5N6L3E8</accession>
<dbReference type="Pfam" id="PF00743">
    <property type="entry name" value="FMO-like"/>
    <property type="match status" value="1"/>
</dbReference>
<evidence type="ECO:0000256" key="1">
    <source>
        <dbReference type="ARBA" id="ARBA00010139"/>
    </source>
</evidence>
<sequence>METKAATMAPQLDTDILIIGAGPSGLGLAIRAQQAYGSRDVSYAILEKGTDVGGTWQQNTYPGCGCDVASHFYSFSFALNPAWTQKYSMQPEIQRYFRSVADAHGVYPHVSFGTEVVRAVWIEGKAGEAGGSYWEVVTRDVGSGRRGVRRSKVLVSAVGSLSVPKAFEMPGKNAFRGKMFHSAQWDHSFDWANKDVVVLGNGCSATQFVPVMSDPASVGRVRRITQFSRSPHFLAERPNPTYSSAFKLVMRYVPLAMRLYRAKEYAMMERDFAGFSVANGREIREDLTRINTAYIKRMAPEKYWEALLPNYEIGCKRKVMDTDYLASLWREEVELVADDPVVEIVETGVKTRSGRVVKADAIVLAIGFATSQMLFPMEIVGKGGVKLNDHWDQTTQGAAQAYLGTSVNGFPNFSILMGPNTVTGHLSVIYTVECQINYAIRLMKPVIAKLHPKNSWLPWNWISATPNADSVDVKPEAAREDSAWIQREAKKLVWSSGCSNWALHPDSDYNVMMYPDWQFKFWLRSIFIPFREFEYADAETGKVVTRPGLLNKVLRTVIVTGVIFGGATALQRHDVVQGSHLRDVLLGWSHRIGSV</sequence>
<dbReference type="InterPro" id="IPR020946">
    <property type="entry name" value="Flavin_mOase-like"/>
</dbReference>
<comment type="similarity">
    <text evidence="1">Belongs to the FAD-binding monooxygenase family.</text>
</comment>
<dbReference type="EMBL" id="VIBQ01000080">
    <property type="protein sequence ID" value="KAB8648475.1"/>
    <property type="molecule type" value="Genomic_DNA"/>
</dbReference>
<keyword evidence="4 5" id="KW-0560">Oxidoreductase</keyword>
<gene>
    <name evidence="6" type="ORF">FH972_026131</name>
</gene>
<dbReference type="PRINTS" id="PR00368">
    <property type="entry name" value="FADPNR"/>
</dbReference>
<evidence type="ECO:0000256" key="3">
    <source>
        <dbReference type="ARBA" id="ARBA00022827"/>
    </source>
</evidence>
<proteinExistence type="inferred from homology"/>
<evidence type="ECO:0000313" key="7">
    <source>
        <dbReference type="Proteomes" id="UP000327013"/>
    </source>
</evidence>
<keyword evidence="5" id="KW-0503">Monooxygenase</keyword>
<dbReference type="OrthoDB" id="1875566at2759"/>
<evidence type="ECO:0000313" key="6">
    <source>
        <dbReference type="EMBL" id="KAB8648475.1"/>
    </source>
</evidence>
<dbReference type="Proteomes" id="UP000327013">
    <property type="component" value="Unassembled WGS sequence"/>
</dbReference>
<reference evidence="6 7" key="1">
    <citation type="submission" date="2019-06" db="EMBL/GenBank/DDBJ databases">
        <title>A chromosomal-level reference genome of Carpinus fangiana (Coryloideae, Betulaceae).</title>
        <authorList>
            <person name="Yang X."/>
            <person name="Wang Z."/>
            <person name="Zhang L."/>
            <person name="Hao G."/>
            <person name="Liu J."/>
            <person name="Yang Y."/>
        </authorList>
    </citation>
    <scope>NUCLEOTIDE SEQUENCE [LARGE SCALE GENOMIC DNA]</scope>
    <source>
        <strain evidence="6">Cfa_2016G</strain>
        <tissue evidence="6">Leaf</tissue>
    </source>
</reference>
<dbReference type="EC" id="1.-.-.-" evidence="5"/>
<keyword evidence="3 5" id="KW-0274">FAD</keyword>
<keyword evidence="2 5" id="KW-0285">Flavoprotein</keyword>
<dbReference type="GO" id="GO:0050660">
    <property type="term" value="F:flavin adenine dinucleotide binding"/>
    <property type="evidence" value="ECO:0007669"/>
    <property type="project" value="InterPro"/>
</dbReference>
<protein>
    <recommendedName>
        <fullName evidence="5">Flavin-containing monooxygenase</fullName>
        <ecNumber evidence="5">1.-.-.-</ecNumber>
    </recommendedName>
</protein>
<evidence type="ECO:0000256" key="2">
    <source>
        <dbReference type="ARBA" id="ARBA00022630"/>
    </source>
</evidence>
<comment type="similarity">
    <text evidence="5">Belongs to the FMO family.</text>
</comment>
<dbReference type="GO" id="GO:0050661">
    <property type="term" value="F:NADP binding"/>
    <property type="evidence" value="ECO:0007669"/>
    <property type="project" value="InterPro"/>
</dbReference>
<dbReference type="InterPro" id="IPR036188">
    <property type="entry name" value="FAD/NAD-bd_sf"/>
</dbReference>
<evidence type="ECO:0000256" key="4">
    <source>
        <dbReference type="ARBA" id="ARBA00023002"/>
    </source>
</evidence>
<name>A0A5N6L3E8_9ROSI</name>
<dbReference type="GO" id="GO:0004499">
    <property type="term" value="F:N,N-dimethylaniline monooxygenase activity"/>
    <property type="evidence" value="ECO:0007669"/>
    <property type="project" value="InterPro"/>
</dbReference>
<dbReference type="SUPFAM" id="SSF51905">
    <property type="entry name" value="FAD/NAD(P)-binding domain"/>
    <property type="match status" value="1"/>
</dbReference>
<dbReference type="PANTHER" id="PTHR42877">
    <property type="entry name" value="L-ORNITHINE N(5)-MONOOXYGENASE-RELATED"/>
    <property type="match status" value="1"/>
</dbReference>
<dbReference type="AlphaFoldDB" id="A0A5N6L3E8"/>
<organism evidence="6 7">
    <name type="scientific">Carpinus fangiana</name>
    <dbReference type="NCBI Taxonomy" id="176857"/>
    <lineage>
        <taxon>Eukaryota</taxon>
        <taxon>Viridiplantae</taxon>
        <taxon>Streptophyta</taxon>
        <taxon>Embryophyta</taxon>
        <taxon>Tracheophyta</taxon>
        <taxon>Spermatophyta</taxon>
        <taxon>Magnoliopsida</taxon>
        <taxon>eudicotyledons</taxon>
        <taxon>Gunneridae</taxon>
        <taxon>Pentapetalae</taxon>
        <taxon>rosids</taxon>
        <taxon>fabids</taxon>
        <taxon>Fagales</taxon>
        <taxon>Betulaceae</taxon>
        <taxon>Carpinus</taxon>
    </lineage>
</organism>
<comment type="cofactor">
    <cofactor evidence="5">
        <name>FAD</name>
        <dbReference type="ChEBI" id="CHEBI:57692"/>
    </cofactor>
</comment>